<feature type="transmembrane region" description="Helical" evidence="7">
    <location>
        <begin position="55"/>
        <end position="76"/>
    </location>
</feature>
<feature type="transmembrane region" description="Helical" evidence="7">
    <location>
        <begin position="12"/>
        <end position="34"/>
    </location>
</feature>
<evidence type="ECO:0000313" key="9">
    <source>
        <dbReference type="Proteomes" id="UP000464214"/>
    </source>
</evidence>
<dbReference type="EMBL" id="CP047897">
    <property type="protein sequence ID" value="QHL89020.1"/>
    <property type="molecule type" value="Genomic_DNA"/>
</dbReference>
<dbReference type="PANTHER" id="PTHR30589:SF0">
    <property type="entry name" value="PHOSPHATIDYLGLYCEROL--PROLIPOPROTEIN DIACYLGLYCERYL TRANSFERASE"/>
    <property type="match status" value="1"/>
</dbReference>
<accession>A0A6P1P3M5</accession>
<keyword evidence="3 7" id="KW-0808">Transferase</keyword>
<feature type="binding site" evidence="7">
    <location>
        <position position="139"/>
    </location>
    <ligand>
        <name>a 1,2-diacyl-sn-glycero-3-phospho-(1'-sn-glycerol)</name>
        <dbReference type="ChEBI" id="CHEBI:64716"/>
    </ligand>
</feature>
<evidence type="ECO:0000313" key="8">
    <source>
        <dbReference type="EMBL" id="QHL89020.1"/>
    </source>
</evidence>
<keyword evidence="9" id="KW-1185">Reference proteome</keyword>
<dbReference type="GO" id="GO:0008961">
    <property type="term" value="F:phosphatidylglycerol-prolipoprotein diacylglyceryl transferase activity"/>
    <property type="evidence" value="ECO:0007669"/>
    <property type="project" value="UniProtKB-UniRule"/>
</dbReference>
<keyword evidence="2 7" id="KW-1003">Cell membrane</keyword>
<feature type="transmembrane region" description="Helical" evidence="7">
    <location>
        <begin position="183"/>
        <end position="200"/>
    </location>
</feature>
<dbReference type="KEGG" id="nib:GU926_16940"/>
<comment type="catalytic activity">
    <reaction evidence="7">
        <text>L-cysteinyl-[prolipoprotein] + a 1,2-diacyl-sn-glycero-3-phospho-(1'-sn-glycerol) = an S-1,2-diacyl-sn-glyceryl-L-cysteinyl-[prolipoprotein] + sn-glycerol 1-phosphate + H(+)</text>
        <dbReference type="Rhea" id="RHEA:56712"/>
        <dbReference type="Rhea" id="RHEA-COMP:14679"/>
        <dbReference type="Rhea" id="RHEA-COMP:14680"/>
        <dbReference type="ChEBI" id="CHEBI:15378"/>
        <dbReference type="ChEBI" id="CHEBI:29950"/>
        <dbReference type="ChEBI" id="CHEBI:57685"/>
        <dbReference type="ChEBI" id="CHEBI:64716"/>
        <dbReference type="ChEBI" id="CHEBI:140658"/>
        <dbReference type="EC" id="2.5.1.145"/>
    </reaction>
</comment>
<dbReference type="GO" id="GO:0042158">
    <property type="term" value="P:lipoprotein biosynthetic process"/>
    <property type="evidence" value="ECO:0007669"/>
    <property type="project" value="UniProtKB-UniRule"/>
</dbReference>
<feature type="transmembrane region" description="Helical" evidence="7">
    <location>
        <begin position="207"/>
        <end position="226"/>
    </location>
</feature>
<keyword evidence="8" id="KW-0449">Lipoprotein</keyword>
<evidence type="ECO:0000256" key="4">
    <source>
        <dbReference type="ARBA" id="ARBA00022692"/>
    </source>
</evidence>
<evidence type="ECO:0000256" key="3">
    <source>
        <dbReference type="ARBA" id="ARBA00022679"/>
    </source>
</evidence>
<dbReference type="HAMAP" id="MF_01147">
    <property type="entry name" value="Lgt"/>
    <property type="match status" value="1"/>
</dbReference>
<dbReference type="GO" id="GO:0005886">
    <property type="term" value="C:plasma membrane"/>
    <property type="evidence" value="ECO:0007669"/>
    <property type="project" value="UniProtKB-SubCell"/>
</dbReference>
<proteinExistence type="inferred from homology"/>
<dbReference type="Proteomes" id="UP000464214">
    <property type="component" value="Chromosome"/>
</dbReference>
<evidence type="ECO:0000256" key="7">
    <source>
        <dbReference type="HAMAP-Rule" id="MF_01147"/>
    </source>
</evidence>
<keyword evidence="6 7" id="KW-0472">Membrane</keyword>
<keyword evidence="5 7" id="KW-1133">Transmembrane helix</keyword>
<dbReference type="InterPro" id="IPR001640">
    <property type="entry name" value="Lgt"/>
</dbReference>
<evidence type="ECO:0000256" key="2">
    <source>
        <dbReference type="ARBA" id="ARBA00022475"/>
    </source>
</evidence>
<evidence type="ECO:0000256" key="1">
    <source>
        <dbReference type="ARBA" id="ARBA00007150"/>
    </source>
</evidence>
<keyword evidence="4 7" id="KW-0812">Transmembrane</keyword>
<comment type="subcellular location">
    <subcellularLocation>
        <location evidence="7">Cell membrane</location>
        <topology evidence="7">Multi-pass membrane protein</topology>
    </subcellularLocation>
</comment>
<comment type="function">
    <text evidence="7">Catalyzes the transfer of the diacylglyceryl group from phosphatidylglycerol to the sulfhydryl group of the N-terminal cysteine of a prolipoprotein, the first step in the formation of mature lipoproteins.</text>
</comment>
<feature type="transmembrane region" description="Helical" evidence="7">
    <location>
        <begin position="246"/>
        <end position="264"/>
    </location>
</feature>
<dbReference type="UniPathway" id="UPA00664"/>
<dbReference type="NCBIfam" id="TIGR00544">
    <property type="entry name" value="lgt"/>
    <property type="match status" value="1"/>
</dbReference>
<gene>
    <name evidence="7 8" type="primary">lgt</name>
    <name evidence="8" type="ORF">GU926_16940</name>
</gene>
<comment type="pathway">
    <text evidence="7">Protein modification; lipoprotein biosynthesis (diacylglyceryl transfer).</text>
</comment>
<comment type="similarity">
    <text evidence="1 7">Belongs to the Lgt family.</text>
</comment>
<evidence type="ECO:0000256" key="6">
    <source>
        <dbReference type="ARBA" id="ARBA00023136"/>
    </source>
</evidence>
<name>A0A6P1P3M5_9BACT</name>
<dbReference type="Pfam" id="PF01790">
    <property type="entry name" value="LGT"/>
    <property type="match status" value="1"/>
</dbReference>
<feature type="transmembrane region" description="Helical" evidence="7">
    <location>
        <begin position="96"/>
        <end position="113"/>
    </location>
</feature>
<dbReference type="EC" id="2.5.1.145" evidence="7"/>
<sequence>MLDFITWDVNPNLFSLGPLTVRWYGLLFAMAFVLTQPIEKYIYKKDGRSEEDVDVLTLYMVIGTVIGARLGHCLFYDPVYYLSNPIEIFKIWEGGLASHGGTIGILVSLYLFSRKYKFDYLWVLDRIVIVVAVGGACIRLGNLMNSEIIGKPADLPWAFKFVRNTELFNGVPAYIDPRHPTQLYESLFCVFLFILLYTLWKKGAGKMRGLLFGLFVTLLFTFRFLVEFLKENQEAFEDELALNMGQWLSIPLILIGIVVLIYALRQPRQPQQMVS</sequence>
<dbReference type="PANTHER" id="PTHR30589">
    <property type="entry name" value="PROLIPOPROTEIN DIACYLGLYCERYL TRANSFERASE"/>
    <property type="match status" value="1"/>
</dbReference>
<organism evidence="8 9">
    <name type="scientific">Nibribacter ruber</name>
    <dbReference type="NCBI Taxonomy" id="2698458"/>
    <lineage>
        <taxon>Bacteria</taxon>
        <taxon>Pseudomonadati</taxon>
        <taxon>Bacteroidota</taxon>
        <taxon>Cytophagia</taxon>
        <taxon>Cytophagales</taxon>
        <taxon>Hymenobacteraceae</taxon>
        <taxon>Nibribacter</taxon>
    </lineage>
</organism>
<feature type="transmembrane region" description="Helical" evidence="7">
    <location>
        <begin position="120"/>
        <end position="141"/>
    </location>
</feature>
<evidence type="ECO:0000256" key="5">
    <source>
        <dbReference type="ARBA" id="ARBA00022989"/>
    </source>
</evidence>
<protein>
    <recommendedName>
        <fullName evidence="7">Phosphatidylglycerol--prolipoprotein diacylglyceryl transferase</fullName>
        <ecNumber evidence="7">2.5.1.145</ecNumber>
    </recommendedName>
</protein>
<reference evidence="8 9" key="1">
    <citation type="submission" date="2020-01" db="EMBL/GenBank/DDBJ databases">
        <authorList>
            <person name="Kim M."/>
        </authorList>
    </citation>
    <scope>NUCLEOTIDE SEQUENCE [LARGE SCALE GENOMIC DNA]</scope>
    <source>
        <strain evidence="8 9">BT10</strain>
    </source>
</reference>
<dbReference type="RefSeq" id="WP_160693969.1">
    <property type="nucleotide sequence ID" value="NZ_CP047897.1"/>
</dbReference>
<dbReference type="AlphaFoldDB" id="A0A6P1P3M5"/>